<proteinExistence type="predicted"/>
<dbReference type="Proteomes" id="UP000054805">
    <property type="component" value="Unassembled WGS sequence"/>
</dbReference>
<organism evidence="1 2">
    <name type="scientific">Trichinella pseudospiralis</name>
    <name type="common">Parasitic roundworm</name>
    <dbReference type="NCBI Taxonomy" id="6337"/>
    <lineage>
        <taxon>Eukaryota</taxon>
        <taxon>Metazoa</taxon>
        <taxon>Ecdysozoa</taxon>
        <taxon>Nematoda</taxon>
        <taxon>Enoplea</taxon>
        <taxon>Dorylaimia</taxon>
        <taxon>Trichinellida</taxon>
        <taxon>Trichinellidae</taxon>
        <taxon>Trichinella</taxon>
    </lineage>
</organism>
<dbReference type="EMBL" id="JYDS01000070">
    <property type="protein sequence ID" value="KRZ27492.1"/>
    <property type="molecule type" value="Genomic_DNA"/>
</dbReference>
<dbReference type="AlphaFoldDB" id="A0A0V1IXP0"/>
<sequence length="64" mass="7092">MAKGIGICLLQIPRMRSNPVFSMGISKKRTCTVKCIAGIPPREMLKVAIMTFALEEVKMKPILT</sequence>
<name>A0A0V1IXP0_TRIPS</name>
<evidence type="ECO:0000313" key="1">
    <source>
        <dbReference type="EMBL" id="KRZ27492.1"/>
    </source>
</evidence>
<evidence type="ECO:0000313" key="2">
    <source>
        <dbReference type="Proteomes" id="UP000054805"/>
    </source>
</evidence>
<comment type="caution">
    <text evidence="1">The sequence shown here is derived from an EMBL/GenBank/DDBJ whole genome shotgun (WGS) entry which is preliminary data.</text>
</comment>
<keyword evidence="2" id="KW-1185">Reference proteome</keyword>
<protein>
    <submittedName>
        <fullName evidence="1">Uncharacterized protein</fullName>
    </submittedName>
</protein>
<gene>
    <name evidence="1" type="ORF">T4B_10433</name>
</gene>
<reference evidence="1 2" key="1">
    <citation type="submission" date="2015-01" db="EMBL/GenBank/DDBJ databases">
        <title>Evolution of Trichinella species and genotypes.</title>
        <authorList>
            <person name="Korhonen P.K."/>
            <person name="Edoardo P."/>
            <person name="Giuseppe L.R."/>
            <person name="Gasser R.B."/>
        </authorList>
    </citation>
    <scope>NUCLEOTIDE SEQUENCE [LARGE SCALE GENOMIC DNA]</scope>
    <source>
        <strain evidence="1">ISS588</strain>
    </source>
</reference>
<accession>A0A0V1IXP0</accession>